<sequence>MAEVRKNPAERPELRPAAPHRGGPLGSSGAAPEKGATTTPQPSIDPTTPADATRTTGGTSSKSNPADAAQKTSDVDSSKVAATPKAATSGTGQARSGASSPEKAAAVEAEPTESAADVATGGEKTAGSGKVADEMARSGNATNATATGSAESPGVKKTPAAAAEGAEPGKVGTAKKAGSTGAGSAGTGNAGAENAGAGKGSDKAVEGAASGSPVTAGAGAGKSVRRRFRPVRAAKRAARGTAAWAKGPSGRVVLPGAMLAALVGLAVTSGAYLVPKALEVTPAPSATPAFGADGASVPPPVWASPGGVPAGGVASAPPSLPVPTTGIGGLPQPTVNNTRPADALAGWASEIGTRVSIPVVAVQAYVYAELVTAQTTPGCHLNWTTLAAIGEVESSHGSVNGAVLGADGVALPAIIGLPLDGQGGRQLIPDTDQGVMDLDKTYDRAIGPMQFIPSTWKETGIDADRDGVVNPNDVDDASLTAAVYLCKGGRDMSNADSWWDAILSYNAVRPYAEKVFRIADDYGRRSKM</sequence>
<dbReference type="PANTHER" id="PTHR30163:SF8">
    <property type="entry name" value="LYTIC MUREIN TRANSGLYCOSYLASE"/>
    <property type="match status" value="1"/>
</dbReference>
<feature type="compositionally biased region" description="Low complexity" evidence="1">
    <location>
        <begin position="138"/>
        <end position="150"/>
    </location>
</feature>
<dbReference type="SUPFAM" id="SSF53955">
    <property type="entry name" value="Lysozyme-like"/>
    <property type="match status" value="1"/>
</dbReference>
<dbReference type="CDD" id="cd13399">
    <property type="entry name" value="Slt35-like"/>
    <property type="match status" value="1"/>
</dbReference>
<reference evidence="3 4" key="1">
    <citation type="submission" date="2021-03" db="EMBL/GenBank/DDBJ databases">
        <title>Actinoplanes flavus sp. nov., a novel actinomycete isolated from Coconut Palm rhizosphere soil.</title>
        <authorList>
            <person name="Luo X."/>
        </authorList>
    </citation>
    <scope>NUCLEOTIDE SEQUENCE [LARGE SCALE GENOMIC DNA]</scope>
    <source>
        <strain evidence="3 4">NEAU-H7</strain>
    </source>
</reference>
<dbReference type="Gene3D" id="1.10.530.10">
    <property type="match status" value="1"/>
</dbReference>
<dbReference type="EMBL" id="JAGFNS010000016">
    <property type="protein sequence ID" value="MBO3740684.1"/>
    <property type="molecule type" value="Genomic_DNA"/>
</dbReference>
<comment type="caution">
    <text evidence="3">The sequence shown here is derived from an EMBL/GenBank/DDBJ whole genome shotgun (WGS) entry which is preliminary data.</text>
</comment>
<dbReference type="Proteomes" id="UP000679690">
    <property type="component" value="Unassembled WGS sequence"/>
</dbReference>
<keyword evidence="4" id="KW-1185">Reference proteome</keyword>
<feature type="compositionally biased region" description="Polar residues" evidence="1">
    <location>
        <begin position="86"/>
        <end position="99"/>
    </location>
</feature>
<feature type="region of interest" description="Disordered" evidence="1">
    <location>
        <begin position="1"/>
        <end position="223"/>
    </location>
</feature>
<feature type="domain" description="Transglycosylase SLT" evidence="2">
    <location>
        <begin position="442"/>
        <end position="489"/>
    </location>
</feature>
<dbReference type="PANTHER" id="PTHR30163">
    <property type="entry name" value="MEMBRANE-BOUND LYTIC MUREIN TRANSGLYCOSYLASE B"/>
    <property type="match status" value="1"/>
</dbReference>
<evidence type="ECO:0000313" key="3">
    <source>
        <dbReference type="EMBL" id="MBO3740684.1"/>
    </source>
</evidence>
<dbReference type="InterPro" id="IPR043426">
    <property type="entry name" value="MltB-like"/>
</dbReference>
<feature type="compositionally biased region" description="Gly residues" evidence="1">
    <location>
        <begin position="180"/>
        <end position="189"/>
    </location>
</feature>
<accession>A0ABS3UPI0</accession>
<dbReference type="InterPro" id="IPR023346">
    <property type="entry name" value="Lysozyme-like_dom_sf"/>
</dbReference>
<dbReference type="Pfam" id="PF13406">
    <property type="entry name" value="SLT_2"/>
    <property type="match status" value="1"/>
</dbReference>
<organism evidence="3 4">
    <name type="scientific">Actinoplanes flavus</name>
    <dbReference type="NCBI Taxonomy" id="2820290"/>
    <lineage>
        <taxon>Bacteria</taxon>
        <taxon>Bacillati</taxon>
        <taxon>Actinomycetota</taxon>
        <taxon>Actinomycetes</taxon>
        <taxon>Micromonosporales</taxon>
        <taxon>Micromonosporaceae</taxon>
        <taxon>Actinoplanes</taxon>
    </lineage>
</organism>
<gene>
    <name evidence="3" type="ORF">J5X75_24545</name>
</gene>
<dbReference type="InterPro" id="IPR031304">
    <property type="entry name" value="SLT_2"/>
</dbReference>
<dbReference type="RefSeq" id="WP_208469841.1">
    <property type="nucleotide sequence ID" value="NZ_JAGFNS010000016.1"/>
</dbReference>
<feature type="compositionally biased region" description="Basic and acidic residues" evidence="1">
    <location>
        <begin position="1"/>
        <end position="14"/>
    </location>
</feature>
<evidence type="ECO:0000313" key="4">
    <source>
        <dbReference type="Proteomes" id="UP000679690"/>
    </source>
</evidence>
<evidence type="ECO:0000259" key="2">
    <source>
        <dbReference type="Pfam" id="PF13406"/>
    </source>
</evidence>
<proteinExistence type="predicted"/>
<feature type="compositionally biased region" description="Low complexity" evidence="1">
    <location>
        <begin position="45"/>
        <end position="59"/>
    </location>
</feature>
<protein>
    <submittedName>
        <fullName evidence="3">Lytic murein transglycosylase</fullName>
    </submittedName>
</protein>
<evidence type="ECO:0000256" key="1">
    <source>
        <dbReference type="SAM" id="MobiDB-lite"/>
    </source>
</evidence>
<feature type="compositionally biased region" description="Low complexity" evidence="1">
    <location>
        <begin position="159"/>
        <end position="179"/>
    </location>
</feature>
<name>A0ABS3UPI0_9ACTN</name>